<evidence type="ECO:0000256" key="7">
    <source>
        <dbReference type="SAM" id="Phobius"/>
    </source>
</evidence>
<evidence type="ECO:0000259" key="8">
    <source>
        <dbReference type="SMART" id="SM00014"/>
    </source>
</evidence>
<keyword evidence="2" id="KW-1003">Cell membrane</keyword>
<dbReference type="PANTHER" id="PTHR14969:SF62">
    <property type="entry name" value="DECAPRENYLPHOSPHORYL-5-PHOSPHORIBOSE PHOSPHATASE RV3807C-RELATED"/>
    <property type="match status" value="1"/>
</dbReference>
<name>A0A9D2R1F1_9FIRM</name>
<protein>
    <submittedName>
        <fullName evidence="9">Phosphatase PAP2 family protein</fullName>
    </submittedName>
</protein>
<keyword evidence="5 7" id="KW-1133">Transmembrane helix</keyword>
<accession>A0A9D2R1F1</accession>
<keyword evidence="4" id="KW-0378">Hydrolase</keyword>
<evidence type="ECO:0000313" key="9">
    <source>
        <dbReference type="EMBL" id="HJD32499.1"/>
    </source>
</evidence>
<proteinExistence type="predicted"/>
<evidence type="ECO:0000256" key="5">
    <source>
        <dbReference type="ARBA" id="ARBA00022989"/>
    </source>
</evidence>
<dbReference type="Proteomes" id="UP000823851">
    <property type="component" value="Unassembled WGS sequence"/>
</dbReference>
<dbReference type="InterPro" id="IPR000326">
    <property type="entry name" value="PAP2/HPO"/>
</dbReference>
<feature type="transmembrane region" description="Helical" evidence="7">
    <location>
        <begin position="21"/>
        <end position="45"/>
    </location>
</feature>
<organism evidence="9 10">
    <name type="scientific">Candidatus Eisenbergiella stercorigallinarum</name>
    <dbReference type="NCBI Taxonomy" id="2838557"/>
    <lineage>
        <taxon>Bacteria</taxon>
        <taxon>Bacillati</taxon>
        <taxon>Bacillota</taxon>
        <taxon>Clostridia</taxon>
        <taxon>Lachnospirales</taxon>
        <taxon>Lachnospiraceae</taxon>
        <taxon>Eisenbergiella</taxon>
    </lineage>
</organism>
<dbReference type="PANTHER" id="PTHR14969">
    <property type="entry name" value="SPHINGOSINE-1-PHOSPHATE PHOSPHOHYDROLASE"/>
    <property type="match status" value="1"/>
</dbReference>
<keyword evidence="3 7" id="KW-0812">Transmembrane</keyword>
<evidence type="ECO:0000313" key="10">
    <source>
        <dbReference type="Proteomes" id="UP000823851"/>
    </source>
</evidence>
<dbReference type="GO" id="GO:0005886">
    <property type="term" value="C:plasma membrane"/>
    <property type="evidence" value="ECO:0007669"/>
    <property type="project" value="UniProtKB-SubCell"/>
</dbReference>
<dbReference type="GO" id="GO:0016787">
    <property type="term" value="F:hydrolase activity"/>
    <property type="evidence" value="ECO:0007669"/>
    <property type="project" value="UniProtKB-KW"/>
</dbReference>
<feature type="transmembrane region" description="Helical" evidence="7">
    <location>
        <begin position="51"/>
        <end position="70"/>
    </location>
</feature>
<dbReference type="Gene3D" id="1.20.144.10">
    <property type="entry name" value="Phosphatidic acid phosphatase type 2/haloperoxidase"/>
    <property type="match status" value="1"/>
</dbReference>
<reference evidence="9" key="2">
    <citation type="submission" date="2021-04" db="EMBL/GenBank/DDBJ databases">
        <authorList>
            <person name="Gilroy R."/>
        </authorList>
    </citation>
    <scope>NUCLEOTIDE SEQUENCE</scope>
    <source>
        <strain evidence="9">ChiHjej8B7-25341</strain>
    </source>
</reference>
<evidence type="ECO:0000256" key="4">
    <source>
        <dbReference type="ARBA" id="ARBA00022801"/>
    </source>
</evidence>
<evidence type="ECO:0000256" key="6">
    <source>
        <dbReference type="ARBA" id="ARBA00023136"/>
    </source>
</evidence>
<gene>
    <name evidence="9" type="ORF">H9912_11260</name>
</gene>
<evidence type="ECO:0000256" key="3">
    <source>
        <dbReference type="ARBA" id="ARBA00022692"/>
    </source>
</evidence>
<dbReference type="SUPFAM" id="SSF48317">
    <property type="entry name" value="Acid phosphatase/Vanadium-dependent haloperoxidase"/>
    <property type="match status" value="1"/>
</dbReference>
<dbReference type="SMART" id="SM00014">
    <property type="entry name" value="acidPPc"/>
    <property type="match status" value="1"/>
</dbReference>
<feature type="domain" description="Phosphatidic acid phosphatase type 2/haloperoxidase" evidence="8">
    <location>
        <begin position="55"/>
        <end position="161"/>
    </location>
</feature>
<dbReference type="InterPro" id="IPR036938">
    <property type="entry name" value="PAP2/HPO_sf"/>
</dbReference>
<sequence length="173" mass="19173">MRLILLDQIQQYLANDFLNLLIPRVSSLGDAGLIWIVLSVLLLLFPKTRKAGLASGIALLFMLVTGNMILKPLVARLRPFAVNTAVELLIPPPTDFSFLSGHTYASFASASAIFRNSRRIGIPALILASLIAFSRLYLYVHYPTDVLFGILLGILAGWIGNRLSERLLRQRRA</sequence>
<keyword evidence="6 7" id="KW-0472">Membrane</keyword>
<dbReference type="AlphaFoldDB" id="A0A9D2R1F1"/>
<dbReference type="Pfam" id="PF01569">
    <property type="entry name" value="PAP2"/>
    <property type="match status" value="1"/>
</dbReference>
<feature type="transmembrane region" description="Helical" evidence="7">
    <location>
        <begin position="146"/>
        <end position="164"/>
    </location>
</feature>
<evidence type="ECO:0000256" key="2">
    <source>
        <dbReference type="ARBA" id="ARBA00022475"/>
    </source>
</evidence>
<dbReference type="EMBL" id="DWUW01000320">
    <property type="protein sequence ID" value="HJD32499.1"/>
    <property type="molecule type" value="Genomic_DNA"/>
</dbReference>
<comment type="subcellular location">
    <subcellularLocation>
        <location evidence="1">Cell membrane</location>
        <topology evidence="1">Multi-pass membrane protein</topology>
    </subcellularLocation>
</comment>
<comment type="caution">
    <text evidence="9">The sequence shown here is derived from an EMBL/GenBank/DDBJ whole genome shotgun (WGS) entry which is preliminary data.</text>
</comment>
<evidence type="ECO:0000256" key="1">
    <source>
        <dbReference type="ARBA" id="ARBA00004651"/>
    </source>
</evidence>
<reference evidence="9" key="1">
    <citation type="journal article" date="2021" name="PeerJ">
        <title>Extensive microbial diversity within the chicken gut microbiome revealed by metagenomics and culture.</title>
        <authorList>
            <person name="Gilroy R."/>
            <person name="Ravi A."/>
            <person name="Getino M."/>
            <person name="Pursley I."/>
            <person name="Horton D.L."/>
            <person name="Alikhan N.F."/>
            <person name="Baker D."/>
            <person name="Gharbi K."/>
            <person name="Hall N."/>
            <person name="Watson M."/>
            <person name="Adriaenssens E.M."/>
            <person name="Foster-Nyarko E."/>
            <person name="Jarju S."/>
            <person name="Secka A."/>
            <person name="Antonio M."/>
            <person name="Oren A."/>
            <person name="Chaudhuri R.R."/>
            <person name="La Ragione R."/>
            <person name="Hildebrand F."/>
            <person name="Pallen M.J."/>
        </authorList>
    </citation>
    <scope>NUCLEOTIDE SEQUENCE</scope>
    <source>
        <strain evidence="9">ChiHjej8B7-25341</strain>
    </source>
</reference>
<feature type="transmembrane region" description="Helical" evidence="7">
    <location>
        <begin position="120"/>
        <end position="140"/>
    </location>
</feature>